<dbReference type="InterPro" id="IPR004408">
    <property type="entry name" value="Biotin_CoA_COase_ligase"/>
</dbReference>
<dbReference type="Gene3D" id="3.30.930.10">
    <property type="entry name" value="Bira Bifunctional Protein, Domain 2"/>
    <property type="match status" value="1"/>
</dbReference>
<dbReference type="Pfam" id="PF08279">
    <property type="entry name" value="HTH_11"/>
    <property type="match status" value="1"/>
</dbReference>
<keyword evidence="3 6" id="KW-0067">ATP-binding</keyword>
<dbReference type="InterPro" id="IPR045864">
    <property type="entry name" value="aa-tRNA-synth_II/BPL/LPL"/>
</dbReference>
<dbReference type="Pfam" id="PF03099">
    <property type="entry name" value="BPL_LplA_LipB"/>
    <property type="match status" value="1"/>
</dbReference>
<evidence type="ECO:0000256" key="2">
    <source>
        <dbReference type="ARBA" id="ARBA00022741"/>
    </source>
</evidence>
<dbReference type="SUPFAM" id="SSF55681">
    <property type="entry name" value="Class II aaRS and biotin synthetases"/>
    <property type="match status" value="1"/>
</dbReference>
<dbReference type="SUPFAM" id="SSF50037">
    <property type="entry name" value="C-terminal domain of transcriptional repressors"/>
    <property type="match status" value="1"/>
</dbReference>
<feature type="domain" description="BPL/LPL catalytic" evidence="7">
    <location>
        <begin position="80"/>
        <end position="253"/>
    </location>
</feature>
<dbReference type="Gene3D" id="2.30.30.100">
    <property type="match status" value="1"/>
</dbReference>
<evidence type="ECO:0000256" key="6">
    <source>
        <dbReference type="HAMAP-Rule" id="MF_00978"/>
    </source>
</evidence>
<dbReference type="PROSITE" id="PS51733">
    <property type="entry name" value="BPL_LPL_CATALYTIC"/>
    <property type="match status" value="1"/>
</dbReference>
<dbReference type="GO" id="GO:0005524">
    <property type="term" value="F:ATP binding"/>
    <property type="evidence" value="ECO:0007669"/>
    <property type="project" value="UniProtKB-UniRule"/>
</dbReference>
<comment type="similarity">
    <text evidence="6">Belongs to the biotin--protein ligase family.</text>
</comment>
<reference evidence="8 9" key="1">
    <citation type="submission" date="2017-09" db="EMBL/GenBank/DDBJ databases">
        <title>Depth-based differentiation of microbial function through sediment-hosted aquifers and enrichment of novel symbionts in the deep terrestrial subsurface.</title>
        <authorList>
            <person name="Probst A.J."/>
            <person name="Ladd B."/>
            <person name="Jarett J.K."/>
            <person name="Geller-Mcgrath D.E."/>
            <person name="Sieber C.M."/>
            <person name="Emerson J.B."/>
            <person name="Anantharaman K."/>
            <person name="Thomas B.C."/>
            <person name="Malmstrom R."/>
            <person name="Stieglmeier M."/>
            <person name="Klingl A."/>
            <person name="Woyke T."/>
            <person name="Ryan C.M."/>
            <person name="Banfield J.F."/>
        </authorList>
    </citation>
    <scope>NUCLEOTIDE SEQUENCE [LARGE SCALE GENOMIC DNA]</scope>
    <source>
        <strain evidence="8">CG11_big_fil_rev_8_21_14_0_20_42_13</strain>
    </source>
</reference>
<dbReference type="Gene3D" id="1.10.10.10">
    <property type="entry name" value="Winged helix-like DNA-binding domain superfamily/Winged helix DNA-binding domain"/>
    <property type="match status" value="1"/>
</dbReference>
<dbReference type="CDD" id="cd16442">
    <property type="entry name" value="BPL"/>
    <property type="match status" value="1"/>
</dbReference>
<comment type="catalytic activity">
    <reaction evidence="5 6">
        <text>biotin + L-lysyl-[protein] + ATP = N(6)-biotinyl-L-lysyl-[protein] + AMP + diphosphate + H(+)</text>
        <dbReference type="Rhea" id="RHEA:11756"/>
        <dbReference type="Rhea" id="RHEA-COMP:9752"/>
        <dbReference type="Rhea" id="RHEA-COMP:10505"/>
        <dbReference type="ChEBI" id="CHEBI:15378"/>
        <dbReference type="ChEBI" id="CHEBI:29969"/>
        <dbReference type="ChEBI" id="CHEBI:30616"/>
        <dbReference type="ChEBI" id="CHEBI:33019"/>
        <dbReference type="ChEBI" id="CHEBI:57586"/>
        <dbReference type="ChEBI" id="CHEBI:83144"/>
        <dbReference type="ChEBI" id="CHEBI:456215"/>
        <dbReference type="EC" id="6.3.4.15"/>
    </reaction>
</comment>
<feature type="binding site" evidence="6">
    <location>
        <position position="184"/>
    </location>
    <ligand>
        <name>biotin</name>
        <dbReference type="ChEBI" id="CHEBI:57586"/>
    </ligand>
</feature>
<feature type="binding site" evidence="6">
    <location>
        <position position="113"/>
    </location>
    <ligand>
        <name>biotin</name>
        <dbReference type="ChEBI" id="CHEBI:57586"/>
    </ligand>
</feature>
<dbReference type="Proteomes" id="UP000229641">
    <property type="component" value="Unassembled WGS sequence"/>
</dbReference>
<keyword evidence="4 6" id="KW-0092">Biotin</keyword>
<dbReference type="GO" id="GO:0004077">
    <property type="term" value="F:biotin--[biotin carboxyl-carrier protein] ligase activity"/>
    <property type="evidence" value="ECO:0007669"/>
    <property type="project" value="UniProtKB-UniRule"/>
</dbReference>
<organism evidence="8 9">
    <name type="scientific">Candidatus Ghiorseimicrobium undicola</name>
    <dbReference type="NCBI Taxonomy" id="1974746"/>
    <lineage>
        <taxon>Bacteria</taxon>
        <taxon>Pseudomonadati</taxon>
        <taxon>Candidatus Omnitrophota</taxon>
        <taxon>Candidatus Ghiorseimicrobium</taxon>
    </lineage>
</organism>
<dbReference type="PANTHER" id="PTHR12835:SF5">
    <property type="entry name" value="BIOTIN--PROTEIN LIGASE"/>
    <property type="match status" value="1"/>
</dbReference>
<dbReference type="NCBIfam" id="TIGR00121">
    <property type="entry name" value="birA_ligase"/>
    <property type="match status" value="1"/>
</dbReference>
<dbReference type="GO" id="GO:0003677">
    <property type="term" value="F:DNA binding"/>
    <property type="evidence" value="ECO:0007669"/>
    <property type="project" value="UniProtKB-UniRule"/>
</dbReference>
<dbReference type="InterPro" id="IPR036390">
    <property type="entry name" value="WH_DNA-bd_sf"/>
</dbReference>
<evidence type="ECO:0000256" key="4">
    <source>
        <dbReference type="ARBA" id="ARBA00023267"/>
    </source>
</evidence>
<keyword evidence="6" id="KW-0238">DNA-binding</keyword>
<dbReference type="HAMAP" id="MF_00978">
    <property type="entry name" value="Bifunct_BirA"/>
    <property type="match status" value="1"/>
</dbReference>
<dbReference type="InterPro" id="IPR003142">
    <property type="entry name" value="BPL_C"/>
</dbReference>
<dbReference type="InterPro" id="IPR013196">
    <property type="entry name" value="HTH_11"/>
</dbReference>
<dbReference type="GO" id="GO:0006355">
    <property type="term" value="P:regulation of DNA-templated transcription"/>
    <property type="evidence" value="ECO:0007669"/>
    <property type="project" value="UniProtKB-UniRule"/>
</dbReference>
<evidence type="ECO:0000256" key="5">
    <source>
        <dbReference type="ARBA" id="ARBA00047846"/>
    </source>
</evidence>
<evidence type="ECO:0000259" key="7">
    <source>
        <dbReference type="PROSITE" id="PS51733"/>
    </source>
</evidence>
<dbReference type="InterPro" id="IPR030855">
    <property type="entry name" value="Bifunct_BirA"/>
</dbReference>
<dbReference type="Pfam" id="PF02237">
    <property type="entry name" value="BPL_C"/>
    <property type="match status" value="1"/>
</dbReference>
<comment type="caution">
    <text evidence="6">Lacks conserved residue(s) required for the propagation of feature annotation.</text>
</comment>
<dbReference type="GO" id="GO:0005737">
    <property type="term" value="C:cytoplasm"/>
    <property type="evidence" value="ECO:0007669"/>
    <property type="project" value="TreeGrafter"/>
</dbReference>
<feature type="binding site" evidence="6">
    <location>
        <begin position="117"/>
        <end position="119"/>
    </location>
    <ligand>
        <name>biotin</name>
        <dbReference type="ChEBI" id="CHEBI:57586"/>
    </ligand>
</feature>
<dbReference type="AlphaFoldDB" id="A0A2H0LWZ0"/>
<evidence type="ECO:0000256" key="1">
    <source>
        <dbReference type="ARBA" id="ARBA00022598"/>
    </source>
</evidence>
<evidence type="ECO:0000313" key="8">
    <source>
        <dbReference type="EMBL" id="PIQ88911.1"/>
    </source>
</evidence>
<comment type="caution">
    <text evidence="8">The sequence shown here is derived from an EMBL/GenBank/DDBJ whole genome shotgun (WGS) entry which is preliminary data.</text>
</comment>
<keyword evidence="6" id="KW-0804">Transcription</keyword>
<comment type="function">
    <text evidence="6">Acts both as a biotin--[acetyl-CoA-carboxylase] ligase and a repressor.</text>
</comment>
<dbReference type="PANTHER" id="PTHR12835">
    <property type="entry name" value="BIOTIN PROTEIN LIGASE"/>
    <property type="match status" value="1"/>
</dbReference>
<protein>
    <recommendedName>
        <fullName evidence="6">Bifunctional ligase/repressor BirA</fullName>
    </recommendedName>
    <alternativeName>
        <fullName evidence="6">Biotin--[acetyl-CoA-carboxylase] ligase</fullName>
        <ecNumber evidence="6">6.3.4.15</ecNumber>
    </alternativeName>
    <alternativeName>
        <fullName evidence="6">Biotin--protein ligase</fullName>
    </alternativeName>
    <alternativeName>
        <fullName evidence="6">Biotin-[acetyl-CoA carboxylase] synthetase</fullName>
    </alternativeName>
</protein>
<proteinExistence type="inferred from homology"/>
<keyword evidence="2 6" id="KW-0547">Nucleotide-binding</keyword>
<dbReference type="InterPro" id="IPR004143">
    <property type="entry name" value="BPL_LPL_catalytic"/>
</dbReference>
<keyword evidence="6" id="KW-0678">Repressor</keyword>
<gene>
    <name evidence="6" type="primary">birA</name>
    <name evidence="8" type="ORF">COV72_06445</name>
</gene>
<sequence length="318" mass="35446">MARQILDFLRAKDGFVSGEDISRELSISRAAVWKHIANLRSIGYSIEAVPHLGYKLLSIPDKLLPEEVSHNLKTKIVGKNIFYYETVTSTMDMAFDLGFNAAPEGTVIFAEHQTNGRGRLGRSWLSPKGKGLYMSLLLRPKFLPQEAPKLTLMAAVSIVEAIKAQTGISAFIKWPNDILIENKKVAGILTEIDSEPDRIKFVNIGIGVNINSIRSLLPDAATSLSAESKKSVCRLELTKDILRFIEKNYLILINDGFDSIREKWKASSSILGRRIKLNYQNREVSGEAQDIDMDGALLLRRDSGFIERVLSGDVIKVN</sequence>
<accession>A0A2H0LWZ0</accession>
<dbReference type="EC" id="6.3.4.15" evidence="6"/>
<dbReference type="InterPro" id="IPR008988">
    <property type="entry name" value="Transcriptional_repressor_C"/>
</dbReference>
<name>A0A2H0LWZ0_9BACT</name>
<evidence type="ECO:0000313" key="9">
    <source>
        <dbReference type="Proteomes" id="UP000229641"/>
    </source>
</evidence>
<dbReference type="SUPFAM" id="SSF46785">
    <property type="entry name" value="Winged helix' DNA-binding domain"/>
    <property type="match status" value="1"/>
</dbReference>
<keyword evidence="1 6" id="KW-0436">Ligase</keyword>
<evidence type="ECO:0000256" key="3">
    <source>
        <dbReference type="ARBA" id="ARBA00022840"/>
    </source>
</evidence>
<feature type="DNA-binding region" description="H-T-H motif" evidence="6">
    <location>
        <begin position="18"/>
        <end position="37"/>
    </location>
</feature>
<dbReference type="InterPro" id="IPR036388">
    <property type="entry name" value="WH-like_DNA-bd_sf"/>
</dbReference>
<dbReference type="EMBL" id="PCWA01000084">
    <property type="protein sequence ID" value="PIQ88911.1"/>
    <property type="molecule type" value="Genomic_DNA"/>
</dbReference>
<keyword evidence="6" id="KW-0805">Transcription regulation</keyword>